<evidence type="ECO:0000256" key="2">
    <source>
        <dbReference type="SAM" id="Phobius"/>
    </source>
</evidence>
<dbReference type="Proteomes" id="UP000321501">
    <property type="component" value="Chromosome"/>
</dbReference>
<feature type="transmembrane region" description="Helical" evidence="2">
    <location>
        <begin position="7"/>
        <end position="38"/>
    </location>
</feature>
<keyword evidence="2" id="KW-1133">Transmembrane helix</keyword>
<name>A0A510KD39_9FUSO</name>
<proteinExistence type="predicted"/>
<protein>
    <submittedName>
        <fullName evidence="3">Uncharacterized protein</fullName>
    </submittedName>
</protein>
<dbReference type="RefSeq" id="WP_314340315.1">
    <property type="nucleotide sequence ID" value="NZ_CAUQTG010000036.1"/>
</dbReference>
<organism evidence="3 4">
    <name type="scientific">Leptotrichia wadei</name>
    <dbReference type="NCBI Taxonomy" id="157687"/>
    <lineage>
        <taxon>Bacteria</taxon>
        <taxon>Fusobacteriati</taxon>
        <taxon>Fusobacteriota</taxon>
        <taxon>Fusobacteriia</taxon>
        <taxon>Fusobacteriales</taxon>
        <taxon>Leptotrichiaceae</taxon>
        <taxon>Leptotrichia</taxon>
    </lineage>
</organism>
<feature type="transmembrane region" description="Helical" evidence="2">
    <location>
        <begin position="44"/>
        <end position="68"/>
    </location>
</feature>
<dbReference type="EMBL" id="AP019835">
    <property type="protein sequence ID" value="BBM49588.1"/>
    <property type="molecule type" value="Genomic_DNA"/>
</dbReference>
<keyword evidence="1" id="KW-0175">Coiled coil</keyword>
<evidence type="ECO:0000313" key="3">
    <source>
        <dbReference type="EMBL" id="BBM49588.1"/>
    </source>
</evidence>
<gene>
    <name evidence="3" type="ORF">JMUB3934_0883</name>
</gene>
<dbReference type="AlphaFoldDB" id="A0A510KD39"/>
<accession>A0A510KD39</accession>
<evidence type="ECO:0000256" key="1">
    <source>
        <dbReference type="SAM" id="Coils"/>
    </source>
</evidence>
<evidence type="ECO:0000313" key="4">
    <source>
        <dbReference type="Proteomes" id="UP000321501"/>
    </source>
</evidence>
<keyword evidence="2" id="KW-0812">Transmembrane</keyword>
<feature type="coiled-coil region" evidence="1">
    <location>
        <begin position="69"/>
        <end position="98"/>
    </location>
</feature>
<sequence>MTIFMIFLLFILGFIILKIIKNGGFIFIGLLILFLILWYTELRWYFTIEANIVVVIVLIILSYLVSMISQKAKKEIKKAEIRKKIQEEETKTKNISDKRNELLIRIQDDNDDKAKIELGKIYVEKFFNLPEKDKNSEKLLEQAFGLFDFLIKKGNVNGFIYKGMTLEKIGKEKEKFGDEIYDIEDIYYDAANAYMETNIDDYIYKAGEIYWKLYNELGYNQYLKSAKKSYEKISNRDERAKRRLGEIFLVEKSI</sequence>
<reference evidence="3 4" key="1">
    <citation type="submission" date="2019-07" db="EMBL/GenBank/DDBJ databases">
        <title>Complete Genome Sequence of Leptotrichia wadei Strain JMUB3934.</title>
        <authorList>
            <person name="Watanabe S."/>
            <person name="Cui L."/>
        </authorList>
    </citation>
    <scope>NUCLEOTIDE SEQUENCE [LARGE SCALE GENOMIC DNA]</scope>
    <source>
        <strain evidence="3 4">JMUB3934</strain>
    </source>
</reference>
<keyword evidence="2" id="KW-0472">Membrane</keyword>